<sequence length="380" mass="41145">MENTTLITLTHSRDLLAYVPHRLGFTPQRSLVLIGMRRAQSATRLGLMVRCDLPRAWLDAPDTTMARRMVENLLADRSVNAVAVVLYLDVPKDIDLPQDADAADFGSAGPEPSAASAIRRAVVSIGLELVDELWVAGDRWRSYACGDVECCPGSGWPTTEIESSTVGAELVLAGSSPADSVDSLTALPVIDAASRDGVRRALGLAADRHATDVDNGRLLTWRRRQLDTWRRAFRAKAAPVGPERTGRLIVALSDARLRDAVMVDVLGLTKASGMLLGPQEPADDDAGLRRVAGLGDREPDPDRLATASRLLRHLAAASDGAWQAAPLTLLAWIEWCRGQSSTAGRYLDRALSADPEHRLARLMTGFVDNGLLPTWVTRPR</sequence>
<accession>A0A7Z0II54</accession>
<evidence type="ECO:0008006" key="3">
    <source>
        <dbReference type="Google" id="ProtNLM"/>
    </source>
</evidence>
<evidence type="ECO:0000313" key="1">
    <source>
        <dbReference type="EMBL" id="NYI68149.1"/>
    </source>
</evidence>
<dbReference type="AlphaFoldDB" id="A0A7Z0II54"/>
<dbReference type="Pfam" id="PF13830">
    <property type="entry name" value="DUF4192"/>
    <property type="match status" value="2"/>
</dbReference>
<keyword evidence="2" id="KW-1185">Reference proteome</keyword>
<dbReference type="EMBL" id="JACBZP010000001">
    <property type="protein sequence ID" value="NYI68149.1"/>
    <property type="molecule type" value="Genomic_DNA"/>
</dbReference>
<gene>
    <name evidence="1" type="ORF">BJY26_002455</name>
</gene>
<dbReference type="Proteomes" id="UP000539111">
    <property type="component" value="Unassembled WGS sequence"/>
</dbReference>
<name>A0A7Z0II54_9MICO</name>
<protein>
    <recommendedName>
        <fullName evidence="3">DUF4192 family protein</fullName>
    </recommendedName>
</protein>
<proteinExistence type="predicted"/>
<evidence type="ECO:0000313" key="2">
    <source>
        <dbReference type="Proteomes" id="UP000539111"/>
    </source>
</evidence>
<dbReference type="InterPro" id="IPR025447">
    <property type="entry name" value="DUF4192"/>
</dbReference>
<reference evidence="1 2" key="1">
    <citation type="submission" date="2020-07" db="EMBL/GenBank/DDBJ databases">
        <title>Sequencing the genomes of 1000 actinobacteria strains.</title>
        <authorList>
            <person name="Klenk H.-P."/>
        </authorList>
    </citation>
    <scope>NUCLEOTIDE SEQUENCE [LARGE SCALE GENOMIC DNA]</scope>
    <source>
        <strain evidence="1 2">DSM 26341</strain>
    </source>
</reference>
<dbReference type="RefSeq" id="WP_179428533.1">
    <property type="nucleotide sequence ID" value="NZ_JACBZP010000001.1"/>
</dbReference>
<comment type="caution">
    <text evidence="1">The sequence shown here is derived from an EMBL/GenBank/DDBJ whole genome shotgun (WGS) entry which is preliminary data.</text>
</comment>
<organism evidence="1 2">
    <name type="scientific">Spelaeicoccus albus</name>
    <dbReference type="NCBI Taxonomy" id="1280376"/>
    <lineage>
        <taxon>Bacteria</taxon>
        <taxon>Bacillati</taxon>
        <taxon>Actinomycetota</taxon>
        <taxon>Actinomycetes</taxon>
        <taxon>Micrococcales</taxon>
        <taxon>Brevibacteriaceae</taxon>
        <taxon>Spelaeicoccus</taxon>
    </lineage>
</organism>